<dbReference type="AlphaFoldDB" id="A0A0F9H4H9"/>
<dbReference type="Pfam" id="PF13279">
    <property type="entry name" value="4HBT_2"/>
    <property type="match status" value="1"/>
</dbReference>
<protein>
    <recommendedName>
        <fullName evidence="5">Thioesterase domain-containing protein</fullName>
    </recommendedName>
</protein>
<proteinExistence type="inferred from homology"/>
<dbReference type="InterPro" id="IPR050563">
    <property type="entry name" value="4-hydroxybenzoyl-CoA_TE"/>
</dbReference>
<dbReference type="InterPro" id="IPR029069">
    <property type="entry name" value="HotDog_dom_sf"/>
</dbReference>
<dbReference type="PANTHER" id="PTHR31793:SF37">
    <property type="entry name" value="ACYL-COA THIOESTER HYDROLASE YBGC"/>
    <property type="match status" value="1"/>
</dbReference>
<dbReference type="CDD" id="cd00586">
    <property type="entry name" value="4HBT"/>
    <property type="match status" value="1"/>
</dbReference>
<sequence length="138" mass="15967">MPEGMKIKIYYEDTDANGVVYHANYLRYMERARTELLVDMGHDPARYHNEGHSFVVTAVDIKFRHPARLGETIEIRTELGYMKRASMMLRQRCLRDETLLAEADVTVAFLDSKGKPRRFPQELSDKIKKLQKSDTSSG</sequence>
<comment type="similarity">
    <text evidence="1">Belongs to the 4-hydroxybenzoyl-CoA thioesterase family.</text>
</comment>
<keyword evidence="2" id="KW-0378">Hydrolase</keyword>
<dbReference type="FunFam" id="3.10.129.10:FF:000004">
    <property type="entry name" value="Tol-pal system-associated acyl-CoA thioesterase"/>
    <property type="match status" value="1"/>
</dbReference>
<dbReference type="PIRSF" id="PIRSF003230">
    <property type="entry name" value="YbgC"/>
    <property type="match status" value="1"/>
</dbReference>
<evidence type="ECO:0000313" key="4">
    <source>
        <dbReference type="EMBL" id="KKM05939.1"/>
    </source>
</evidence>
<dbReference type="PANTHER" id="PTHR31793">
    <property type="entry name" value="4-HYDROXYBENZOYL-COA THIOESTERASE FAMILY MEMBER"/>
    <property type="match status" value="1"/>
</dbReference>
<reference evidence="4" key="1">
    <citation type="journal article" date="2015" name="Nature">
        <title>Complex archaea that bridge the gap between prokaryotes and eukaryotes.</title>
        <authorList>
            <person name="Spang A."/>
            <person name="Saw J.H."/>
            <person name="Jorgensen S.L."/>
            <person name="Zaremba-Niedzwiedzka K."/>
            <person name="Martijn J."/>
            <person name="Lind A.E."/>
            <person name="van Eijk R."/>
            <person name="Schleper C."/>
            <person name="Guy L."/>
            <person name="Ettema T.J."/>
        </authorList>
    </citation>
    <scope>NUCLEOTIDE SEQUENCE</scope>
</reference>
<organism evidence="4">
    <name type="scientific">marine sediment metagenome</name>
    <dbReference type="NCBI Taxonomy" id="412755"/>
    <lineage>
        <taxon>unclassified sequences</taxon>
        <taxon>metagenomes</taxon>
        <taxon>ecological metagenomes</taxon>
    </lineage>
</organism>
<evidence type="ECO:0000256" key="2">
    <source>
        <dbReference type="ARBA" id="ARBA00022801"/>
    </source>
</evidence>
<gene>
    <name evidence="4" type="ORF">LCGC14_1748990</name>
</gene>
<evidence type="ECO:0008006" key="5">
    <source>
        <dbReference type="Google" id="ProtNLM"/>
    </source>
</evidence>
<dbReference type="EMBL" id="LAZR01016105">
    <property type="protein sequence ID" value="KKM05939.1"/>
    <property type="molecule type" value="Genomic_DNA"/>
</dbReference>
<dbReference type="Gene3D" id="3.10.129.10">
    <property type="entry name" value="Hotdog Thioesterase"/>
    <property type="match status" value="1"/>
</dbReference>
<dbReference type="NCBIfam" id="TIGR00051">
    <property type="entry name" value="YbgC/FadM family acyl-CoA thioesterase"/>
    <property type="match status" value="1"/>
</dbReference>
<accession>A0A0F9H4H9</accession>
<name>A0A0F9H4H9_9ZZZZ</name>
<dbReference type="GO" id="GO:0047617">
    <property type="term" value="F:fatty acyl-CoA hydrolase activity"/>
    <property type="evidence" value="ECO:0007669"/>
    <property type="project" value="TreeGrafter"/>
</dbReference>
<feature type="region of interest" description="Disordered" evidence="3">
    <location>
        <begin position="117"/>
        <end position="138"/>
    </location>
</feature>
<evidence type="ECO:0000256" key="1">
    <source>
        <dbReference type="ARBA" id="ARBA00005953"/>
    </source>
</evidence>
<comment type="caution">
    <text evidence="4">The sequence shown here is derived from an EMBL/GenBank/DDBJ whole genome shotgun (WGS) entry which is preliminary data.</text>
</comment>
<feature type="compositionally biased region" description="Basic and acidic residues" evidence="3">
    <location>
        <begin position="119"/>
        <end position="132"/>
    </location>
</feature>
<evidence type="ECO:0000256" key="3">
    <source>
        <dbReference type="SAM" id="MobiDB-lite"/>
    </source>
</evidence>
<dbReference type="SUPFAM" id="SSF54637">
    <property type="entry name" value="Thioesterase/thiol ester dehydrase-isomerase"/>
    <property type="match status" value="1"/>
</dbReference>
<dbReference type="InterPro" id="IPR006684">
    <property type="entry name" value="YbgC/YbaW"/>
</dbReference>